<organism evidence="2 3">
    <name type="scientific">Corynebacterium glaucum</name>
    <dbReference type="NCBI Taxonomy" id="187491"/>
    <lineage>
        <taxon>Bacteria</taxon>
        <taxon>Bacillati</taxon>
        <taxon>Actinomycetota</taxon>
        <taxon>Actinomycetes</taxon>
        <taxon>Mycobacteriales</taxon>
        <taxon>Corynebacteriaceae</taxon>
        <taxon>Corynebacterium</taxon>
    </lineage>
</organism>
<accession>A0A1Q2HXS2</accession>
<protein>
    <submittedName>
        <fullName evidence="2">Acetyltransferase (GNAT) family protein</fullName>
    </submittedName>
</protein>
<dbReference type="Proteomes" id="UP000217209">
    <property type="component" value="Chromosome"/>
</dbReference>
<dbReference type="InterPro" id="IPR000182">
    <property type="entry name" value="GNAT_dom"/>
</dbReference>
<dbReference type="AlphaFoldDB" id="A0A1Q2HXS2"/>
<reference evidence="2 3" key="1">
    <citation type="submission" date="2016-12" db="EMBL/GenBank/DDBJ databases">
        <authorList>
            <person name="Song W.-J."/>
            <person name="Kurnit D.M."/>
        </authorList>
    </citation>
    <scope>NUCLEOTIDE SEQUENCE [LARGE SCALE GENOMIC DNA]</scope>
    <source>
        <strain evidence="2 3">DSM 30827</strain>
    </source>
</reference>
<dbReference type="RefSeq" id="WP_095660309.1">
    <property type="nucleotide sequence ID" value="NZ_CALTZW010000007.1"/>
</dbReference>
<name>A0A1Q2HXS2_9CORY</name>
<dbReference type="CDD" id="cd04301">
    <property type="entry name" value="NAT_SF"/>
    <property type="match status" value="1"/>
</dbReference>
<dbReference type="GO" id="GO:0016747">
    <property type="term" value="F:acyltransferase activity, transferring groups other than amino-acyl groups"/>
    <property type="evidence" value="ECO:0007669"/>
    <property type="project" value="InterPro"/>
</dbReference>
<dbReference type="PROSITE" id="PS51186">
    <property type="entry name" value="GNAT"/>
    <property type="match status" value="1"/>
</dbReference>
<dbReference type="InterPro" id="IPR016181">
    <property type="entry name" value="Acyl_CoA_acyltransferase"/>
</dbReference>
<evidence type="ECO:0000259" key="1">
    <source>
        <dbReference type="PROSITE" id="PS51186"/>
    </source>
</evidence>
<dbReference type="KEGG" id="cgv:CGLAU_08450"/>
<dbReference type="OrthoDB" id="3692150at2"/>
<dbReference type="SUPFAM" id="SSF55729">
    <property type="entry name" value="Acyl-CoA N-acyltransferases (Nat)"/>
    <property type="match status" value="1"/>
</dbReference>
<proteinExistence type="predicted"/>
<evidence type="ECO:0000313" key="3">
    <source>
        <dbReference type="Proteomes" id="UP000217209"/>
    </source>
</evidence>
<keyword evidence="3" id="KW-1185">Reference proteome</keyword>
<dbReference type="EMBL" id="CP019688">
    <property type="protein sequence ID" value="AQQ15645.1"/>
    <property type="molecule type" value="Genomic_DNA"/>
</dbReference>
<keyword evidence="2" id="KW-0808">Transferase</keyword>
<sequence>MTVEIRRLSPAEFTMLAPDLVDIYLEAMGYDPSIRQQRINVWRREIMWEGFTAIAAVEQEDVVGVAYGFLGTRERWWDRQLLRSMRQSGGITEQRQQILNSYFEIAEIHVSSSRQGHGIGAALLTELLRLAPAEWALLSTPEVDGEANSAFGLYRKFGFTDIARDYLYPGDHRPFAILGRPLPLSPKK</sequence>
<dbReference type="Gene3D" id="3.40.630.30">
    <property type="match status" value="1"/>
</dbReference>
<evidence type="ECO:0000313" key="2">
    <source>
        <dbReference type="EMBL" id="AQQ15645.1"/>
    </source>
</evidence>
<dbReference type="Pfam" id="PF00583">
    <property type="entry name" value="Acetyltransf_1"/>
    <property type="match status" value="1"/>
</dbReference>
<gene>
    <name evidence="2" type="ORF">CGLAU_08450</name>
</gene>
<feature type="domain" description="N-acetyltransferase" evidence="1">
    <location>
        <begin position="3"/>
        <end position="183"/>
    </location>
</feature>